<feature type="region of interest" description="Disordered" evidence="8">
    <location>
        <begin position="310"/>
        <end position="333"/>
    </location>
</feature>
<comment type="caution">
    <text evidence="12">The sequence shown here is derived from an EMBL/GenBank/DDBJ whole genome shotgun (WGS) entry which is preliminary data.</text>
</comment>
<feature type="transmembrane region" description="Helical" evidence="9">
    <location>
        <begin position="150"/>
        <end position="170"/>
    </location>
</feature>
<dbReference type="Proteomes" id="UP000676336">
    <property type="component" value="Unassembled WGS sequence"/>
</dbReference>
<dbReference type="Pfam" id="PF00001">
    <property type="entry name" value="7tm_1"/>
    <property type="match status" value="1"/>
</dbReference>
<evidence type="ECO:0000256" key="1">
    <source>
        <dbReference type="ARBA" id="ARBA00004141"/>
    </source>
</evidence>
<feature type="transmembrane region" description="Helical" evidence="9">
    <location>
        <begin position="207"/>
        <end position="232"/>
    </location>
</feature>
<evidence type="ECO:0000313" key="14">
    <source>
        <dbReference type="EMBL" id="CAF3872096.1"/>
    </source>
</evidence>
<evidence type="ECO:0000313" key="15">
    <source>
        <dbReference type="EMBL" id="CAF4056509.1"/>
    </source>
</evidence>
<dbReference type="AlphaFoldDB" id="A0A815X1P9"/>
<name>A0A815X1P9_9BILA</name>
<dbReference type="GO" id="GO:0005886">
    <property type="term" value="C:plasma membrane"/>
    <property type="evidence" value="ECO:0007669"/>
    <property type="project" value="TreeGrafter"/>
</dbReference>
<dbReference type="OrthoDB" id="10002760at2759"/>
<dbReference type="PROSITE" id="PS50262">
    <property type="entry name" value="G_PROTEIN_RECEP_F1_2"/>
    <property type="match status" value="1"/>
</dbReference>
<dbReference type="InterPro" id="IPR017452">
    <property type="entry name" value="GPCR_Rhodpsn_7TM"/>
</dbReference>
<keyword evidence="3 9" id="KW-1133">Transmembrane helix</keyword>
<evidence type="ECO:0000256" key="3">
    <source>
        <dbReference type="ARBA" id="ARBA00022989"/>
    </source>
</evidence>
<dbReference type="Proteomes" id="UP000681967">
    <property type="component" value="Unassembled WGS sequence"/>
</dbReference>
<evidence type="ECO:0000313" key="17">
    <source>
        <dbReference type="Proteomes" id="UP000663834"/>
    </source>
</evidence>
<dbReference type="EMBL" id="CAJOBH010001760">
    <property type="protein sequence ID" value="CAF3872096.1"/>
    <property type="molecule type" value="Genomic_DNA"/>
</dbReference>
<dbReference type="EMBL" id="CAJOBI010006291">
    <property type="protein sequence ID" value="CAF4056509.1"/>
    <property type="molecule type" value="Genomic_DNA"/>
</dbReference>
<dbReference type="Gene3D" id="1.20.1070.10">
    <property type="entry name" value="Rhodopsin 7-helix transmembrane proteins"/>
    <property type="match status" value="1"/>
</dbReference>
<dbReference type="Proteomes" id="UP000663824">
    <property type="component" value="Unassembled WGS sequence"/>
</dbReference>
<organism evidence="12 17">
    <name type="scientific">Rotaria magnacalcarata</name>
    <dbReference type="NCBI Taxonomy" id="392030"/>
    <lineage>
        <taxon>Eukaryota</taxon>
        <taxon>Metazoa</taxon>
        <taxon>Spiralia</taxon>
        <taxon>Gnathifera</taxon>
        <taxon>Rotifera</taxon>
        <taxon>Eurotatoria</taxon>
        <taxon>Bdelloidea</taxon>
        <taxon>Philodinida</taxon>
        <taxon>Philodinidae</taxon>
        <taxon>Rotaria</taxon>
    </lineage>
</organism>
<feature type="transmembrane region" description="Helical" evidence="9">
    <location>
        <begin position="42"/>
        <end position="59"/>
    </location>
</feature>
<evidence type="ECO:0000313" key="16">
    <source>
        <dbReference type="EMBL" id="CAF4062471.1"/>
    </source>
</evidence>
<dbReference type="PANTHER" id="PTHR24243">
    <property type="entry name" value="G-PROTEIN COUPLED RECEPTOR"/>
    <property type="match status" value="1"/>
</dbReference>
<evidence type="ECO:0000256" key="6">
    <source>
        <dbReference type="ARBA" id="ARBA00023170"/>
    </source>
</evidence>
<sequence length="527" mass="62156">MISVNLTSIYYDNGFFTVPTEIKNPCPNQRAITRPLLFVHNYSLFIFGSILNIVAFIILMQRSLRCHSTFAYLAFLSLSNGLLSLVRFIHWMSTYYLRIHFENNLYACRFSHFALDFLTHFSLFTLVCVNIDRARTVTRNTPKRQYPNSAFQMVLVKEFIIAIILCVYHFHWLVKFGYEVSDGETQQTICSSDPNRTPIYFLFLSSIYPIFELIIVFCLPLLMNMICTILIVRSLRLRMRTAKRFGPPNPVVTNAEKQKIYQRICEKLSCCFPSTTIISNVYSCFCFQIQFRRHSELRLKMGRTQQSLTKYEEENDASQRRQSSRSASCLSQDNQQMTTASIILHKRQRIRRIRDIHLSAMLITLTILYLICNLPFNFHQTFGRKLYEHNSDACTIKFIHLLLDTLQQTYFSTNFFLYVLTNRRFREAFYAAIMKICTRKQQYLRKRNNQRKKRPIISLNEPAPYFNRVSNEYQIISISTHQNQGNIHSDMELIEVPPFHQRTILRQNDENEFMSKTITLEELSSEG</sequence>
<reference evidence="12" key="1">
    <citation type="submission" date="2021-02" db="EMBL/GenBank/DDBJ databases">
        <authorList>
            <person name="Nowell W R."/>
        </authorList>
    </citation>
    <scope>NUCLEOTIDE SEQUENCE</scope>
</reference>
<dbReference type="Proteomes" id="UP000681720">
    <property type="component" value="Unassembled WGS sequence"/>
</dbReference>
<evidence type="ECO:0000313" key="11">
    <source>
        <dbReference type="EMBL" id="CAF1012063.1"/>
    </source>
</evidence>
<feature type="transmembrane region" description="Helical" evidence="9">
    <location>
        <begin position="110"/>
        <end position="129"/>
    </location>
</feature>
<protein>
    <recommendedName>
        <fullName evidence="10">G-protein coupled receptors family 1 profile domain-containing protein</fullName>
    </recommendedName>
</protein>
<gene>
    <name evidence="14" type="ORF">BYL167_LOCUS6975</name>
    <name evidence="11" type="ORF">CJN711_LOCUS2874</name>
    <name evidence="16" type="ORF">GIL414_LOCUS15041</name>
    <name evidence="12" type="ORF">KQP761_LOCUS17662</name>
    <name evidence="13" type="ORF">MBJ925_LOCUS4084</name>
    <name evidence="15" type="ORF">SMN809_LOCUS14946</name>
</gene>
<dbReference type="EMBL" id="CAJNRE010000650">
    <property type="protein sequence ID" value="CAF1930048.1"/>
    <property type="molecule type" value="Genomic_DNA"/>
</dbReference>
<keyword evidence="5 9" id="KW-0472">Membrane</keyword>
<feature type="transmembrane region" description="Helical" evidence="9">
    <location>
        <begin position="71"/>
        <end position="90"/>
    </location>
</feature>
<evidence type="ECO:0000256" key="2">
    <source>
        <dbReference type="ARBA" id="ARBA00022692"/>
    </source>
</evidence>
<dbReference type="EMBL" id="CAJOBJ010006518">
    <property type="protein sequence ID" value="CAF4062471.1"/>
    <property type="molecule type" value="Genomic_DNA"/>
</dbReference>
<feature type="domain" description="G-protein coupled receptors family 1 profile" evidence="10">
    <location>
        <begin position="51"/>
        <end position="418"/>
    </location>
</feature>
<dbReference type="SUPFAM" id="SSF81321">
    <property type="entry name" value="Family A G protein-coupled receptor-like"/>
    <property type="match status" value="1"/>
</dbReference>
<keyword evidence="7" id="KW-0807">Transducer</keyword>
<evidence type="ECO:0000256" key="7">
    <source>
        <dbReference type="ARBA" id="ARBA00023224"/>
    </source>
</evidence>
<evidence type="ECO:0000256" key="5">
    <source>
        <dbReference type="ARBA" id="ARBA00023136"/>
    </source>
</evidence>
<dbReference type="EMBL" id="CAJNOV010000239">
    <property type="protein sequence ID" value="CAF1012063.1"/>
    <property type="molecule type" value="Genomic_DNA"/>
</dbReference>
<keyword evidence="6" id="KW-0675">Receptor</keyword>
<feature type="transmembrane region" description="Helical" evidence="9">
    <location>
        <begin position="398"/>
        <end position="420"/>
    </location>
</feature>
<evidence type="ECO:0000256" key="4">
    <source>
        <dbReference type="ARBA" id="ARBA00023040"/>
    </source>
</evidence>
<dbReference type="Proteomes" id="UP000663834">
    <property type="component" value="Unassembled WGS sequence"/>
</dbReference>
<dbReference type="EMBL" id="CAJNOW010008952">
    <property type="protein sequence ID" value="CAF1551129.1"/>
    <property type="molecule type" value="Genomic_DNA"/>
</dbReference>
<dbReference type="PRINTS" id="PR00237">
    <property type="entry name" value="GPCRRHODOPSN"/>
</dbReference>
<keyword evidence="4" id="KW-0297">G-protein coupled receptor</keyword>
<evidence type="ECO:0000256" key="8">
    <source>
        <dbReference type="SAM" id="MobiDB-lite"/>
    </source>
</evidence>
<dbReference type="GO" id="GO:0004930">
    <property type="term" value="F:G protein-coupled receptor activity"/>
    <property type="evidence" value="ECO:0007669"/>
    <property type="project" value="UniProtKB-KW"/>
</dbReference>
<dbReference type="InterPro" id="IPR000276">
    <property type="entry name" value="GPCR_Rhodpsn"/>
</dbReference>
<proteinExistence type="predicted"/>
<feature type="transmembrane region" description="Helical" evidence="9">
    <location>
        <begin position="356"/>
        <end position="378"/>
    </location>
</feature>
<keyword evidence="2 9" id="KW-0812">Transmembrane</keyword>
<evidence type="ECO:0000313" key="13">
    <source>
        <dbReference type="EMBL" id="CAF1930048.1"/>
    </source>
</evidence>
<comment type="subcellular location">
    <subcellularLocation>
        <location evidence="1">Membrane</location>
        <topology evidence="1">Multi-pass membrane protein</topology>
    </subcellularLocation>
</comment>
<accession>A0A815X1P9</accession>
<evidence type="ECO:0000259" key="10">
    <source>
        <dbReference type="PROSITE" id="PS50262"/>
    </source>
</evidence>
<evidence type="ECO:0000313" key="12">
    <source>
        <dbReference type="EMBL" id="CAF1551129.1"/>
    </source>
</evidence>
<dbReference type="Proteomes" id="UP000663855">
    <property type="component" value="Unassembled WGS sequence"/>
</dbReference>
<dbReference type="PANTHER" id="PTHR24243:SF230">
    <property type="entry name" value="G-PROTEIN COUPLED RECEPTORS FAMILY 1 PROFILE DOMAIN-CONTAINING PROTEIN"/>
    <property type="match status" value="1"/>
</dbReference>
<evidence type="ECO:0000256" key="9">
    <source>
        <dbReference type="SAM" id="Phobius"/>
    </source>
</evidence>